<comment type="similarity">
    <text evidence="2">Belongs to the ERD2 family.</text>
</comment>
<dbReference type="GO" id="GO:0006621">
    <property type="term" value="P:protein retention in ER lumen"/>
    <property type="evidence" value="ECO:0007669"/>
    <property type="project" value="InterPro"/>
</dbReference>
<reference evidence="12 13" key="1">
    <citation type="journal article" date="2014" name="Genome Announc.">
        <title>Genome Sequence of the Microsporidian Species Nematocida sp1 Strain ERTm6 (ATCC PRA-372).</title>
        <authorList>
            <person name="Bakowski M.A."/>
            <person name="Priest M."/>
            <person name="Young S."/>
            <person name="Cuomo C.A."/>
            <person name="Troemel E.R."/>
        </authorList>
    </citation>
    <scope>NUCLEOTIDE SEQUENCE [LARGE SCALE GENOMIC DNA]</scope>
    <source>
        <strain evidence="12 13">ERTm6</strain>
    </source>
</reference>
<feature type="transmembrane region" description="Helical" evidence="11">
    <location>
        <begin position="199"/>
        <end position="219"/>
    </location>
</feature>
<evidence type="ECO:0000256" key="8">
    <source>
        <dbReference type="ARBA" id="ARBA00022989"/>
    </source>
</evidence>
<dbReference type="GO" id="GO:0016192">
    <property type="term" value="P:vesicle-mediated transport"/>
    <property type="evidence" value="ECO:0007669"/>
    <property type="project" value="UniProtKB-KW"/>
</dbReference>
<keyword evidence="3" id="KW-0813">Transport</keyword>
<keyword evidence="13" id="KW-1185">Reference proteome</keyword>
<feature type="transmembrane region" description="Helical" evidence="11">
    <location>
        <begin position="12"/>
        <end position="29"/>
    </location>
</feature>
<keyword evidence="4 11" id="KW-0812">Transmembrane</keyword>
<protein>
    <recommendedName>
        <fullName evidence="14">ER lumen protein-retaining receptor</fullName>
    </recommendedName>
</protein>
<sequence>MPTLLSTCEILLRTFADLLHLLAMLILLVKMNRTKSCSGISLKSQLLYLSVYLFRYIDIIYIVIYPVLLHSRRLVYNSIMKVLFVLLQSKIIYKVNYKYSYTYDRELDNLNIALPIGMALVISMLINKSYGFHYKIIIELFWSSSIVLESIAIIPQLLLLYKTGEVEVLTIEYIVLLGFYRAIYMAIWLVKYIITRENTLLLCGSIIQSILYGELFWVYGRRVKSRIMEIKRIGKEGMRKEGIRFIRDAFV</sequence>
<dbReference type="Pfam" id="PF00810">
    <property type="entry name" value="ER_lumen_recept"/>
    <property type="match status" value="1"/>
</dbReference>
<dbReference type="RefSeq" id="XP_052904301.1">
    <property type="nucleotide sequence ID" value="XM_053049351.1"/>
</dbReference>
<organism evidence="12 13">
    <name type="scientific">Nematocida ausubeli (strain ATCC PRA-371 / ERTm2)</name>
    <name type="common">Nematode killer fungus</name>
    <dbReference type="NCBI Taxonomy" id="1913371"/>
    <lineage>
        <taxon>Eukaryota</taxon>
        <taxon>Fungi</taxon>
        <taxon>Fungi incertae sedis</taxon>
        <taxon>Microsporidia</taxon>
        <taxon>Nematocida</taxon>
    </lineage>
</organism>
<accession>A0A086J0S8</accession>
<evidence type="ECO:0000256" key="7">
    <source>
        <dbReference type="ARBA" id="ARBA00022927"/>
    </source>
</evidence>
<dbReference type="OrthoDB" id="7694678at2759"/>
<dbReference type="HOGENOM" id="CLU_057784_0_1_1"/>
<dbReference type="PRINTS" id="PR00660">
    <property type="entry name" value="ERLUMENR"/>
</dbReference>
<dbReference type="InterPro" id="IPR000133">
    <property type="entry name" value="ER_ret_rcpt"/>
</dbReference>
<evidence type="ECO:0000313" key="13">
    <source>
        <dbReference type="Proteomes" id="UP000054524"/>
    </source>
</evidence>
<keyword evidence="9 11" id="KW-0472">Membrane</keyword>
<dbReference type="EMBL" id="AKIJ01000004">
    <property type="protein sequence ID" value="KFG25746.1"/>
    <property type="molecule type" value="Genomic_DNA"/>
</dbReference>
<proteinExistence type="inferred from homology"/>
<evidence type="ECO:0000256" key="1">
    <source>
        <dbReference type="ARBA" id="ARBA00004477"/>
    </source>
</evidence>
<keyword evidence="6" id="KW-0931">ER-Golgi transport</keyword>
<evidence type="ECO:0000256" key="9">
    <source>
        <dbReference type="ARBA" id="ARBA00023136"/>
    </source>
</evidence>
<dbReference type="Proteomes" id="UP000054524">
    <property type="component" value="Unassembled WGS sequence"/>
</dbReference>
<dbReference type="GO" id="GO:0046923">
    <property type="term" value="F:ER retention sequence binding"/>
    <property type="evidence" value="ECO:0007669"/>
    <property type="project" value="InterPro"/>
</dbReference>
<keyword evidence="10" id="KW-0675">Receptor</keyword>
<keyword evidence="5" id="KW-0256">Endoplasmic reticulum</keyword>
<dbReference type="PANTHER" id="PTHR10585">
    <property type="entry name" value="ER LUMEN PROTEIN RETAINING RECEPTOR"/>
    <property type="match status" value="1"/>
</dbReference>
<evidence type="ECO:0000256" key="3">
    <source>
        <dbReference type="ARBA" id="ARBA00022448"/>
    </source>
</evidence>
<dbReference type="AlphaFoldDB" id="A0A086J0S8"/>
<dbReference type="GeneID" id="77676703"/>
<name>A0A086J0S8_NEMA1</name>
<evidence type="ECO:0000256" key="2">
    <source>
        <dbReference type="ARBA" id="ARBA00010120"/>
    </source>
</evidence>
<evidence type="ECO:0000256" key="6">
    <source>
        <dbReference type="ARBA" id="ARBA00022892"/>
    </source>
</evidence>
<evidence type="ECO:0000313" key="12">
    <source>
        <dbReference type="EMBL" id="KFG25746.1"/>
    </source>
</evidence>
<feature type="transmembrane region" description="Helical" evidence="11">
    <location>
        <begin position="49"/>
        <end position="68"/>
    </location>
</feature>
<evidence type="ECO:0000256" key="4">
    <source>
        <dbReference type="ARBA" id="ARBA00022692"/>
    </source>
</evidence>
<feature type="transmembrane region" description="Helical" evidence="11">
    <location>
        <begin position="173"/>
        <end position="193"/>
    </location>
</feature>
<keyword evidence="8 11" id="KW-1133">Transmembrane helix</keyword>
<evidence type="ECO:0000256" key="11">
    <source>
        <dbReference type="SAM" id="Phobius"/>
    </source>
</evidence>
<feature type="transmembrane region" description="Helical" evidence="11">
    <location>
        <begin position="112"/>
        <end position="130"/>
    </location>
</feature>
<dbReference type="GO" id="GO:0015031">
    <property type="term" value="P:protein transport"/>
    <property type="evidence" value="ECO:0007669"/>
    <property type="project" value="UniProtKB-KW"/>
</dbReference>
<dbReference type="GO" id="GO:0005789">
    <property type="term" value="C:endoplasmic reticulum membrane"/>
    <property type="evidence" value="ECO:0007669"/>
    <property type="project" value="UniProtKB-SubCell"/>
</dbReference>
<gene>
    <name evidence="12" type="ORF">NESG_01730</name>
</gene>
<evidence type="ECO:0000256" key="10">
    <source>
        <dbReference type="ARBA" id="ARBA00023170"/>
    </source>
</evidence>
<comment type="caution">
    <text evidence="12">The sequence shown here is derived from an EMBL/GenBank/DDBJ whole genome shotgun (WGS) entry which is preliminary data.</text>
</comment>
<evidence type="ECO:0008006" key="14">
    <source>
        <dbReference type="Google" id="ProtNLM"/>
    </source>
</evidence>
<evidence type="ECO:0000256" key="5">
    <source>
        <dbReference type="ARBA" id="ARBA00022824"/>
    </source>
</evidence>
<comment type="subcellular location">
    <subcellularLocation>
        <location evidence="1">Endoplasmic reticulum membrane</location>
        <topology evidence="1">Multi-pass membrane protein</topology>
    </subcellularLocation>
</comment>
<keyword evidence="7" id="KW-0653">Protein transport</keyword>
<feature type="transmembrane region" description="Helical" evidence="11">
    <location>
        <begin position="136"/>
        <end position="161"/>
    </location>
</feature>